<dbReference type="HAMAP" id="MF_02120">
    <property type="entry name" value="LysA"/>
    <property type="match status" value="1"/>
</dbReference>
<dbReference type="OrthoDB" id="9802241at2"/>
<evidence type="ECO:0000256" key="6">
    <source>
        <dbReference type="NCBIfam" id="TIGR01048"/>
    </source>
</evidence>
<organism evidence="10 11">
    <name type="scientific">Pyrinomonas methylaliphatogenes</name>
    <dbReference type="NCBI Taxonomy" id="454194"/>
    <lineage>
        <taxon>Bacteria</taxon>
        <taxon>Pseudomonadati</taxon>
        <taxon>Acidobacteriota</taxon>
        <taxon>Blastocatellia</taxon>
        <taxon>Blastocatellales</taxon>
        <taxon>Pyrinomonadaceae</taxon>
        <taxon>Pyrinomonas</taxon>
    </lineage>
</organism>
<gene>
    <name evidence="5" type="primary">lysA</name>
    <name evidence="10" type="ORF">PYK22_03112</name>
</gene>
<sequence>MIEQRIASFPAWAIAGYLEPQRGHLAIDGVDAIELARQHDTPLFVFSESRIRRNIERLTRAAREIARPVKFCYAAKANSTLAILRAVRDAGIDIEVNSGGELYKAQRAGFRPNQIIFNGTSKTEAEISEAIVAGIYAINVDSIYEIELIERTAERLGRRARIALRLVPEVETRSHPGLQTALLTSKFGISAAEVSEAFARALARPELVHLCGIHIHIGSQTPDVEPFARAFEAVWRHLIEIYDRTCHAIEHINLGGGFPVNYLRDRSQADALPAHEREMLEADLDPAEVLREVMRVAREEARRARADHLLDRITFLFEPGRSIVADAGVLLTTVRNVKRRPETGDTWLLTDAGFNLLLSMSTYHWYYHLISAERADAPHDMPYKVAGPLCDSGDVYFDIERQGRLPDYRLLPRDVRPGEVLALLNAGAYTVAQMFAYNGRPLPAIVMVRDDGCPRLVRRRDSYEDLLMNELD</sequence>
<accession>A0A0B6X0L3</accession>
<dbReference type="PANTHER" id="PTHR43727:SF2">
    <property type="entry name" value="GROUP IV DECARBOXYLASE"/>
    <property type="match status" value="1"/>
</dbReference>
<comment type="similarity">
    <text evidence="5">Belongs to the Orn/Lys/Arg decarboxylase class-II family. LysA subfamily.</text>
</comment>
<evidence type="ECO:0000259" key="9">
    <source>
        <dbReference type="Pfam" id="PF02784"/>
    </source>
</evidence>
<feature type="modified residue" description="N6-(pyridoxal phosphate)lysine" evidence="5 7">
    <location>
        <position position="76"/>
    </location>
</feature>
<dbReference type="EC" id="4.1.1.20" evidence="5 6"/>
<reference evidence="10 11" key="1">
    <citation type="submission" date="2013-12" db="EMBL/GenBank/DDBJ databases">
        <authorList>
            <person name="Stott M."/>
        </authorList>
    </citation>
    <scope>NUCLEOTIDE SEQUENCE [LARGE SCALE GENOMIC DNA]</scope>
    <source>
        <strain evidence="10 11">K22</strain>
    </source>
</reference>
<feature type="binding site" evidence="5">
    <location>
        <position position="257"/>
    </location>
    <ligand>
        <name>pyridoxal 5'-phosphate</name>
        <dbReference type="ChEBI" id="CHEBI:597326"/>
    </ligand>
</feature>
<keyword evidence="11" id="KW-1185">Reference proteome</keyword>
<evidence type="ECO:0000313" key="11">
    <source>
        <dbReference type="Proteomes" id="UP000031518"/>
    </source>
</evidence>
<comment type="catalytic activity">
    <reaction evidence="5 8">
        <text>meso-2,6-diaminopimelate + H(+) = L-lysine + CO2</text>
        <dbReference type="Rhea" id="RHEA:15101"/>
        <dbReference type="ChEBI" id="CHEBI:15378"/>
        <dbReference type="ChEBI" id="CHEBI:16526"/>
        <dbReference type="ChEBI" id="CHEBI:32551"/>
        <dbReference type="ChEBI" id="CHEBI:57791"/>
        <dbReference type="EC" id="4.1.1.20"/>
    </reaction>
</comment>
<keyword evidence="5" id="KW-0028">Amino-acid biosynthesis</keyword>
<feature type="binding site" evidence="5">
    <location>
        <position position="429"/>
    </location>
    <ligand>
        <name>substrate</name>
    </ligand>
</feature>
<dbReference type="GO" id="GO:0030170">
    <property type="term" value="F:pyridoxal phosphate binding"/>
    <property type="evidence" value="ECO:0007669"/>
    <property type="project" value="UniProtKB-UniRule"/>
</dbReference>
<dbReference type="PRINTS" id="PR01181">
    <property type="entry name" value="DAPDCRBXLASE"/>
</dbReference>
<dbReference type="NCBIfam" id="TIGR01048">
    <property type="entry name" value="lysA"/>
    <property type="match status" value="1"/>
</dbReference>
<dbReference type="PROSITE" id="PS00878">
    <property type="entry name" value="ODR_DC_2_1"/>
    <property type="match status" value="1"/>
</dbReference>
<dbReference type="GO" id="GO:0008836">
    <property type="term" value="F:diaminopimelate decarboxylase activity"/>
    <property type="evidence" value="ECO:0007669"/>
    <property type="project" value="UniProtKB-UniRule"/>
</dbReference>
<comment type="cofactor">
    <cofactor evidence="1 5 7 8">
        <name>pyridoxal 5'-phosphate</name>
        <dbReference type="ChEBI" id="CHEBI:597326"/>
    </cofactor>
</comment>
<dbReference type="STRING" id="454194.PYK22_03112"/>
<dbReference type="Proteomes" id="UP000031518">
    <property type="component" value="Unassembled WGS sequence"/>
</dbReference>
<dbReference type="InterPro" id="IPR022644">
    <property type="entry name" value="De-COase2_N"/>
</dbReference>
<dbReference type="RefSeq" id="WP_041978642.1">
    <property type="nucleotide sequence ID" value="NZ_CBXV010000008.1"/>
</dbReference>
<dbReference type="UniPathway" id="UPA00034">
    <property type="reaction ID" value="UER00027"/>
</dbReference>
<dbReference type="SUPFAM" id="SSF51419">
    <property type="entry name" value="PLP-binding barrel"/>
    <property type="match status" value="1"/>
</dbReference>
<dbReference type="InterPro" id="IPR002986">
    <property type="entry name" value="DAP_deCOOHase_LysA"/>
</dbReference>
<keyword evidence="3 5" id="KW-0663">Pyridoxal phosphate</keyword>
<dbReference type="FunFam" id="3.20.20.10:FF:000003">
    <property type="entry name" value="Diaminopimelate decarboxylase"/>
    <property type="match status" value="1"/>
</dbReference>
<dbReference type="EMBL" id="CBXV010000008">
    <property type="protein sequence ID" value="CDM67063.1"/>
    <property type="molecule type" value="Genomic_DNA"/>
</dbReference>
<comment type="subunit">
    <text evidence="5">Homodimer.</text>
</comment>
<dbReference type="PRINTS" id="PR01179">
    <property type="entry name" value="ODADCRBXLASE"/>
</dbReference>
<dbReference type="CDD" id="cd06828">
    <property type="entry name" value="PLPDE_III_DapDC"/>
    <property type="match status" value="1"/>
</dbReference>
<feature type="binding site" evidence="5">
    <location>
        <begin position="318"/>
        <end position="321"/>
    </location>
    <ligand>
        <name>pyridoxal 5'-phosphate</name>
        <dbReference type="ChEBI" id="CHEBI:597326"/>
    </ligand>
</feature>
<dbReference type="AlphaFoldDB" id="A0A0B6X0L3"/>
<name>A0A0B6X0L3_9BACT</name>
<keyword evidence="2 5" id="KW-0210">Decarboxylase</keyword>
<proteinExistence type="inferred from homology"/>
<feature type="domain" description="Orn/DAP/Arg decarboxylase 2 N-terminal" evidence="9">
    <location>
        <begin position="54"/>
        <end position="325"/>
    </location>
</feature>
<feature type="binding site" evidence="5">
    <location>
        <position position="363"/>
    </location>
    <ligand>
        <name>substrate</name>
    </ligand>
</feature>
<keyword evidence="4 5" id="KW-0456">Lyase</keyword>
<feature type="active site" description="Proton donor" evidence="7">
    <location>
        <position position="390"/>
    </location>
</feature>
<dbReference type="InterPro" id="IPR022653">
    <property type="entry name" value="De-COase2_pyr-phos_BS"/>
</dbReference>
<evidence type="ECO:0000313" key="10">
    <source>
        <dbReference type="EMBL" id="CDM67063.1"/>
    </source>
</evidence>
<evidence type="ECO:0000256" key="5">
    <source>
        <dbReference type="HAMAP-Rule" id="MF_02120"/>
    </source>
</evidence>
<dbReference type="GO" id="GO:0009089">
    <property type="term" value="P:lysine biosynthetic process via diaminopimelate"/>
    <property type="evidence" value="ECO:0007669"/>
    <property type="project" value="UniProtKB-UniRule"/>
</dbReference>
<dbReference type="SUPFAM" id="SSF50621">
    <property type="entry name" value="Alanine racemase C-terminal domain-like"/>
    <property type="match status" value="1"/>
</dbReference>
<protein>
    <recommendedName>
        <fullName evidence="5 6">Diaminopimelate decarboxylase</fullName>
        <shortName evidence="5">DAP decarboxylase</shortName>
        <shortName evidence="5">DAPDC</shortName>
        <ecNumber evidence="5 6">4.1.1.20</ecNumber>
    </recommendedName>
</protein>
<dbReference type="Pfam" id="PF02784">
    <property type="entry name" value="Orn_Arg_deC_N"/>
    <property type="match status" value="1"/>
</dbReference>
<evidence type="ECO:0000256" key="3">
    <source>
        <dbReference type="ARBA" id="ARBA00022898"/>
    </source>
</evidence>
<dbReference type="Gene3D" id="3.20.20.10">
    <property type="entry name" value="Alanine racemase"/>
    <property type="match status" value="1"/>
</dbReference>
<feature type="binding site" evidence="5">
    <location>
        <position position="429"/>
    </location>
    <ligand>
        <name>pyridoxal 5'-phosphate</name>
        <dbReference type="ChEBI" id="CHEBI:597326"/>
    </ligand>
</feature>
<keyword evidence="5 8" id="KW-0457">Lysine biosynthesis</keyword>
<dbReference type="InterPro" id="IPR000183">
    <property type="entry name" value="Orn/DAP/Arg_de-COase"/>
</dbReference>
<comment type="caution">
    <text evidence="5">Lacks conserved residue(s) required for the propagation of feature annotation.</text>
</comment>
<evidence type="ECO:0000256" key="2">
    <source>
        <dbReference type="ARBA" id="ARBA00022793"/>
    </source>
</evidence>
<dbReference type="PANTHER" id="PTHR43727">
    <property type="entry name" value="DIAMINOPIMELATE DECARBOXYLASE"/>
    <property type="match status" value="1"/>
</dbReference>
<dbReference type="InterPro" id="IPR029066">
    <property type="entry name" value="PLP-binding_barrel"/>
</dbReference>
<evidence type="ECO:0000256" key="7">
    <source>
        <dbReference type="PIRSR" id="PIRSR600183-50"/>
    </source>
</evidence>
<dbReference type="Gene3D" id="2.40.37.10">
    <property type="entry name" value="Lyase, Ornithine Decarboxylase, Chain A, domain 1"/>
    <property type="match status" value="1"/>
</dbReference>
<evidence type="ECO:0000256" key="1">
    <source>
        <dbReference type="ARBA" id="ARBA00001933"/>
    </source>
</evidence>
<dbReference type="InterPro" id="IPR009006">
    <property type="entry name" value="Ala_racemase/Decarboxylase_C"/>
</dbReference>
<feature type="binding site" evidence="5">
    <location>
        <position position="321"/>
    </location>
    <ligand>
        <name>substrate</name>
    </ligand>
</feature>
<evidence type="ECO:0000256" key="4">
    <source>
        <dbReference type="ARBA" id="ARBA00023239"/>
    </source>
</evidence>
<comment type="function">
    <text evidence="5">Specifically catalyzes the decarboxylation of meso-diaminopimelate (meso-DAP) to L-lysine.</text>
</comment>
<evidence type="ECO:0000256" key="8">
    <source>
        <dbReference type="RuleBase" id="RU003738"/>
    </source>
</evidence>
<reference evidence="10 11" key="2">
    <citation type="submission" date="2015-01" db="EMBL/GenBank/DDBJ databases">
        <title>Complete genome sequence of Pyrinomonas methylaliphatogenes type strain K22T.</title>
        <authorList>
            <person name="Lee K.C.Y."/>
            <person name="Power J.F."/>
            <person name="Dunfield P.F."/>
            <person name="Morgan X.C."/>
            <person name="Huttenhower C."/>
            <person name="Stott M.B."/>
        </authorList>
    </citation>
    <scope>NUCLEOTIDE SEQUENCE [LARGE SCALE GENOMIC DNA]</scope>
    <source>
        <strain evidence="10 11">K22</strain>
    </source>
</reference>
<comment type="pathway">
    <text evidence="5 8">Amino-acid biosynthesis; L-lysine biosynthesis via DAP pathway; L-lysine from DL-2,6-diaminopimelate: step 1/1.</text>
</comment>